<dbReference type="InterPro" id="IPR000415">
    <property type="entry name" value="Nitroreductase-like"/>
</dbReference>
<feature type="domain" description="Nitroreductase" evidence="2">
    <location>
        <begin position="10"/>
        <end position="50"/>
    </location>
</feature>
<evidence type="ECO:0000313" key="4">
    <source>
        <dbReference type="Proteomes" id="UP000660680"/>
    </source>
</evidence>
<sequence>MTTVPPALGLTAEQVSAVLTAAGMAPSLHNIQPWRFAVLPDRIELRADPAARLPATDPDDRELRLGCGAALLNLRLALELQGVRPLVTLTYWAWPGDDPDRPLAVVRHGGRSRVLPPTAALARAIPDRRTVRAPFHDAAVPATHRGRLVRAASDERCWLHSVDEPQDRARLRELVTRAHRVHAADPAVARELAAWTGHDGGRADGVPRTASGPAPEPQDEWVLRDFGAGHARERVPGKDFEPAPLIMVLQSYSDGPAEQVQAGQALQRVLLAVTSLGLSASLLSQPIEVAEVRGELRRFLGNRLTPQAILRVGYGPPARVTPRKPLSDLIVPVTEGNPTCAPTT</sequence>
<evidence type="ECO:0000313" key="3">
    <source>
        <dbReference type="EMBL" id="GGS44901.1"/>
    </source>
</evidence>
<organism evidence="3 4">
    <name type="scientific">Actinokineospora fastidiosa</name>
    <dbReference type="NCBI Taxonomy" id="1816"/>
    <lineage>
        <taxon>Bacteria</taxon>
        <taxon>Bacillati</taxon>
        <taxon>Actinomycetota</taxon>
        <taxon>Actinomycetes</taxon>
        <taxon>Pseudonocardiales</taxon>
        <taxon>Pseudonocardiaceae</taxon>
        <taxon>Actinokineospora</taxon>
    </lineage>
</organism>
<dbReference type="Gene3D" id="3.40.109.10">
    <property type="entry name" value="NADH Oxidase"/>
    <property type="match status" value="2"/>
</dbReference>
<dbReference type="SUPFAM" id="SSF55469">
    <property type="entry name" value="FMN-dependent nitroreductase-like"/>
    <property type="match status" value="2"/>
</dbReference>
<dbReference type="PANTHER" id="PTHR23026:SF123">
    <property type="entry name" value="NAD(P)H NITROREDUCTASE RV3131-RELATED"/>
    <property type="match status" value="1"/>
</dbReference>
<accession>A0A918LFZ3</accession>
<keyword evidence="4" id="KW-1185">Reference proteome</keyword>
<evidence type="ECO:0000259" key="2">
    <source>
        <dbReference type="Pfam" id="PF00881"/>
    </source>
</evidence>
<name>A0A918LFZ3_9PSEU</name>
<dbReference type="RefSeq" id="WP_189212531.1">
    <property type="nucleotide sequence ID" value="NZ_BMRB01000004.1"/>
</dbReference>
<reference evidence="3" key="2">
    <citation type="submission" date="2020-09" db="EMBL/GenBank/DDBJ databases">
        <authorList>
            <person name="Sun Q."/>
            <person name="Ohkuma M."/>
        </authorList>
    </citation>
    <scope>NUCLEOTIDE SEQUENCE</scope>
    <source>
        <strain evidence="3">JCM 3276</strain>
    </source>
</reference>
<reference evidence="3" key="1">
    <citation type="journal article" date="2014" name="Int. J. Syst. Evol. Microbiol.">
        <title>Complete genome sequence of Corynebacterium casei LMG S-19264T (=DSM 44701T), isolated from a smear-ripened cheese.</title>
        <authorList>
            <consortium name="US DOE Joint Genome Institute (JGI-PGF)"/>
            <person name="Walter F."/>
            <person name="Albersmeier A."/>
            <person name="Kalinowski J."/>
            <person name="Ruckert C."/>
        </authorList>
    </citation>
    <scope>NUCLEOTIDE SEQUENCE</scope>
    <source>
        <strain evidence="3">JCM 3276</strain>
    </source>
</reference>
<gene>
    <name evidence="3" type="ORF">GCM10010171_44740</name>
</gene>
<dbReference type="Pfam" id="PF00881">
    <property type="entry name" value="Nitroreductase"/>
    <property type="match status" value="2"/>
</dbReference>
<dbReference type="InterPro" id="IPR050627">
    <property type="entry name" value="Nitroreductase/BluB"/>
</dbReference>
<dbReference type="NCBIfam" id="NF047509">
    <property type="entry name" value="Rv3131_FMN_oxido"/>
    <property type="match status" value="1"/>
</dbReference>
<dbReference type="EMBL" id="BMRB01000004">
    <property type="protein sequence ID" value="GGS44901.1"/>
    <property type="molecule type" value="Genomic_DNA"/>
</dbReference>
<feature type="region of interest" description="Disordered" evidence="1">
    <location>
        <begin position="198"/>
        <end position="217"/>
    </location>
</feature>
<protein>
    <recommendedName>
        <fullName evidence="2">Nitroreductase domain-containing protein</fullName>
    </recommendedName>
</protein>
<comment type="caution">
    <text evidence="3">The sequence shown here is derived from an EMBL/GenBank/DDBJ whole genome shotgun (WGS) entry which is preliminary data.</text>
</comment>
<dbReference type="Proteomes" id="UP000660680">
    <property type="component" value="Unassembled WGS sequence"/>
</dbReference>
<evidence type="ECO:0000256" key="1">
    <source>
        <dbReference type="SAM" id="MobiDB-lite"/>
    </source>
</evidence>
<feature type="domain" description="Nitroreductase" evidence="2">
    <location>
        <begin position="127"/>
        <end position="314"/>
    </location>
</feature>
<dbReference type="GO" id="GO:0016491">
    <property type="term" value="F:oxidoreductase activity"/>
    <property type="evidence" value="ECO:0007669"/>
    <property type="project" value="InterPro"/>
</dbReference>
<proteinExistence type="predicted"/>
<dbReference type="AlphaFoldDB" id="A0A918LFZ3"/>
<dbReference type="InterPro" id="IPR029479">
    <property type="entry name" value="Nitroreductase"/>
</dbReference>
<dbReference type="PANTHER" id="PTHR23026">
    <property type="entry name" value="NADPH NITROREDUCTASE"/>
    <property type="match status" value="1"/>
</dbReference>